<feature type="region of interest" description="Disordered" evidence="4">
    <location>
        <begin position="205"/>
        <end position="307"/>
    </location>
</feature>
<feature type="compositionally biased region" description="Acidic residues" evidence="4">
    <location>
        <begin position="258"/>
        <end position="273"/>
    </location>
</feature>
<organism evidence="5 6">
    <name type="scientific">Panaeolus cyanescens</name>
    <dbReference type="NCBI Taxonomy" id="181874"/>
    <lineage>
        <taxon>Eukaryota</taxon>
        <taxon>Fungi</taxon>
        <taxon>Dikarya</taxon>
        <taxon>Basidiomycota</taxon>
        <taxon>Agaricomycotina</taxon>
        <taxon>Agaricomycetes</taxon>
        <taxon>Agaricomycetidae</taxon>
        <taxon>Agaricales</taxon>
        <taxon>Agaricineae</taxon>
        <taxon>Galeropsidaceae</taxon>
        <taxon>Panaeolus</taxon>
    </lineage>
</organism>
<evidence type="ECO:0000313" key="6">
    <source>
        <dbReference type="Proteomes" id="UP000284842"/>
    </source>
</evidence>
<dbReference type="InterPro" id="IPR008501">
    <property type="entry name" value="THOC7/Mft1"/>
</dbReference>
<evidence type="ECO:0000256" key="3">
    <source>
        <dbReference type="SAM" id="Coils"/>
    </source>
</evidence>
<evidence type="ECO:0000256" key="4">
    <source>
        <dbReference type="SAM" id="MobiDB-lite"/>
    </source>
</evidence>
<name>A0A409V9L9_9AGAR</name>
<dbReference type="OrthoDB" id="205166at2759"/>
<comment type="caution">
    <text evidence="5">The sequence shown here is derived from an EMBL/GenBank/DDBJ whole genome shotgun (WGS) entry which is preliminary data.</text>
</comment>
<keyword evidence="3" id="KW-0175">Coiled coil</keyword>
<evidence type="ECO:0008006" key="7">
    <source>
        <dbReference type="Google" id="ProtNLM"/>
    </source>
</evidence>
<dbReference type="FunCoup" id="A0A409V9L9">
    <property type="interactions" value="45"/>
</dbReference>
<evidence type="ECO:0000256" key="2">
    <source>
        <dbReference type="ARBA" id="ARBA00023242"/>
    </source>
</evidence>
<dbReference type="AlphaFoldDB" id="A0A409V9L9"/>
<dbReference type="GO" id="GO:0000445">
    <property type="term" value="C:THO complex part of transcription export complex"/>
    <property type="evidence" value="ECO:0007669"/>
    <property type="project" value="InterPro"/>
</dbReference>
<evidence type="ECO:0000313" key="5">
    <source>
        <dbReference type="EMBL" id="PPQ63422.1"/>
    </source>
</evidence>
<feature type="coiled-coil region" evidence="3">
    <location>
        <begin position="93"/>
        <end position="174"/>
    </location>
</feature>
<sequence>MAAAPRPTPHNIPPLTPEEEDQVILGRINHDDRPLRRVFKKFHNYTSLSHGPLVPSLTANSATNRSAIDDAREAFTTELASFELLLRKSAMICDAEIRQVEEYQREKKRLDEEHDTLRSQIEELKTALEHAQMLRKRKIEYDSVAEKVNTLPSREELESSISSIENDIAAIRAEHDTQNRFIRSQKSALDSIVLELNSLRFLGKETESTSVPQTPMESPPVELPDVTSVADSARTPAADDVEDEKAMADAAGTQTTEEVPEDPDIEMGEVEEDPKDKTSSKKKSREEELEEGEATDASSELSEPPDD</sequence>
<dbReference type="Proteomes" id="UP000284842">
    <property type="component" value="Unassembled WGS sequence"/>
</dbReference>
<comment type="subcellular location">
    <subcellularLocation>
        <location evidence="1">Nucleus</location>
    </subcellularLocation>
</comment>
<keyword evidence="6" id="KW-1185">Reference proteome</keyword>
<keyword evidence="2" id="KW-0539">Nucleus</keyword>
<dbReference type="GO" id="GO:0006397">
    <property type="term" value="P:mRNA processing"/>
    <property type="evidence" value="ECO:0007669"/>
    <property type="project" value="InterPro"/>
</dbReference>
<dbReference type="EMBL" id="NHTK01006123">
    <property type="protein sequence ID" value="PPQ63422.1"/>
    <property type="molecule type" value="Genomic_DNA"/>
</dbReference>
<accession>A0A409V9L9</accession>
<dbReference type="InParanoid" id="A0A409V9L9"/>
<dbReference type="Pfam" id="PF05615">
    <property type="entry name" value="THOC7"/>
    <property type="match status" value="1"/>
</dbReference>
<proteinExistence type="predicted"/>
<gene>
    <name evidence="5" type="ORF">CVT24_004932</name>
</gene>
<evidence type="ECO:0000256" key="1">
    <source>
        <dbReference type="ARBA" id="ARBA00004123"/>
    </source>
</evidence>
<dbReference type="STRING" id="181874.A0A409V9L9"/>
<protein>
    <recommendedName>
        <fullName evidence="7">THO complex subunit 7</fullName>
    </recommendedName>
</protein>
<reference evidence="5 6" key="1">
    <citation type="journal article" date="2018" name="Evol. Lett.">
        <title>Horizontal gene cluster transfer increased hallucinogenic mushroom diversity.</title>
        <authorList>
            <person name="Reynolds H.T."/>
            <person name="Vijayakumar V."/>
            <person name="Gluck-Thaler E."/>
            <person name="Korotkin H.B."/>
            <person name="Matheny P.B."/>
            <person name="Slot J.C."/>
        </authorList>
    </citation>
    <scope>NUCLEOTIDE SEQUENCE [LARGE SCALE GENOMIC DNA]</scope>
    <source>
        <strain evidence="5 6">2629</strain>
    </source>
</reference>